<dbReference type="GO" id="GO:0016787">
    <property type="term" value="F:hydrolase activity"/>
    <property type="evidence" value="ECO:0007669"/>
    <property type="project" value="UniProtKB-KW"/>
</dbReference>
<dbReference type="PANTHER" id="PTHR43689">
    <property type="entry name" value="HYDROLASE"/>
    <property type="match status" value="1"/>
</dbReference>
<evidence type="ECO:0000259" key="1">
    <source>
        <dbReference type="Pfam" id="PF12697"/>
    </source>
</evidence>
<protein>
    <submittedName>
        <fullName evidence="2">Alpha/beta hydrolase</fullName>
    </submittedName>
</protein>
<dbReference type="EMBL" id="DRWN01000068">
    <property type="protein sequence ID" value="HHK69138.1"/>
    <property type="molecule type" value="Genomic_DNA"/>
</dbReference>
<dbReference type="AlphaFoldDB" id="A0A7C5LAX4"/>
<dbReference type="SUPFAM" id="SSF53474">
    <property type="entry name" value="alpha/beta-Hydrolases"/>
    <property type="match status" value="1"/>
</dbReference>
<accession>A0A7C5LAX4</accession>
<comment type="caution">
    <text evidence="2">The sequence shown here is derived from an EMBL/GenBank/DDBJ whole genome shotgun (WGS) entry which is preliminary data.</text>
</comment>
<dbReference type="PANTHER" id="PTHR43689:SF8">
    <property type="entry name" value="ALPHA_BETA-HYDROLASES SUPERFAMILY PROTEIN"/>
    <property type="match status" value="1"/>
</dbReference>
<dbReference type="InterPro" id="IPR029058">
    <property type="entry name" value="AB_hydrolase_fold"/>
</dbReference>
<dbReference type="InterPro" id="IPR000639">
    <property type="entry name" value="Epox_hydrolase-like"/>
</dbReference>
<dbReference type="PRINTS" id="PR00111">
    <property type="entry name" value="ABHYDROLASE"/>
</dbReference>
<dbReference type="InterPro" id="IPR000073">
    <property type="entry name" value="AB_hydrolase_1"/>
</dbReference>
<proteinExistence type="predicted"/>
<feature type="domain" description="AB hydrolase-1" evidence="1">
    <location>
        <begin position="32"/>
        <end position="265"/>
    </location>
</feature>
<dbReference type="Gene3D" id="3.40.50.1820">
    <property type="entry name" value="alpha/beta hydrolase"/>
    <property type="match status" value="1"/>
</dbReference>
<sequence length="276" mass="30427">MTSWTAHVENGSVAQVNGVHTFYVDVGRGDAVLLIHGWGSSSFSWRRNYRALSSFFRVIAVDLPGFGLSSRLPAGFHLDTVSTHLVSLMQKMDINRFCVVGHSSGGAIAAYIAARHADKVSKLVLVSPSLLGGRTGKRPFFVELARNKTVGKILVRVLVNRYFIKRALKNAYNDDSLVDGETVEGYFQSVVKSGPVLLEAFNIMEEFNSALMDQVKCDVLFVLGEKDSWVPVEENKSIAERIRARLVVVPGAGHVPHEEKPELVNNVIIEFLRDGS</sequence>
<organism evidence="2">
    <name type="scientific">Caldiarchaeum subterraneum</name>
    <dbReference type="NCBI Taxonomy" id="311458"/>
    <lineage>
        <taxon>Archaea</taxon>
        <taxon>Nitrososphaerota</taxon>
        <taxon>Candidatus Caldarchaeales</taxon>
        <taxon>Candidatus Caldarchaeaceae</taxon>
        <taxon>Candidatus Caldarchaeum</taxon>
    </lineage>
</organism>
<gene>
    <name evidence="2" type="ORF">ENM11_08360</name>
</gene>
<evidence type="ECO:0000313" key="2">
    <source>
        <dbReference type="EMBL" id="HHK69138.1"/>
    </source>
</evidence>
<dbReference type="Pfam" id="PF12697">
    <property type="entry name" value="Abhydrolase_6"/>
    <property type="match status" value="1"/>
</dbReference>
<name>A0A7C5LAX4_CALS0</name>
<keyword evidence="2" id="KW-0378">Hydrolase</keyword>
<dbReference type="PRINTS" id="PR00412">
    <property type="entry name" value="EPOXHYDRLASE"/>
</dbReference>
<reference evidence="2" key="1">
    <citation type="journal article" date="2020" name="mSystems">
        <title>Genome- and Community-Level Interaction Insights into Carbon Utilization and Element Cycling Functions of Hydrothermarchaeota in Hydrothermal Sediment.</title>
        <authorList>
            <person name="Zhou Z."/>
            <person name="Liu Y."/>
            <person name="Xu W."/>
            <person name="Pan J."/>
            <person name="Luo Z.H."/>
            <person name="Li M."/>
        </authorList>
    </citation>
    <scope>NUCLEOTIDE SEQUENCE [LARGE SCALE GENOMIC DNA]</scope>
    <source>
        <strain evidence="2">SpSt-1056</strain>
    </source>
</reference>